<keyword evidence="1" id="KW-1185">Reference proteome</keyword>
<gene>
    <name evidence="2" type="primary">C3H5orf38</name>
</gene>
<dbReference type="KEGG" id="cfr:106729774"/>
<evidence type="ECO:0000313" key="2">
    <source>
        <dbReference type="RefSeq" id="XP_032325537.1"/>
    </source>
</evidence>
<reference evidence="2" key="1">
    <citation type="submission" date="2025-08" db="UniProtKB">
        <authorList>
            <consortium name="RefSeq"/>
        </authorList>
    </citation>
    <scope>IDENTIFICATION</scope>
    <source>
        <tissue evidence="2">Ear skin</tissue>
    </source>
</reference>
<dbReference type="CTD" id="153571"/>
<sequence>MEAGVWHPKPRSSVGWRARLSLPPSWVHPACHTVRGSSRGLASGRLPLAAHRVLAGPGSGALSLQTTRRALRFCVIKHSGDDCHWTDRLWHDVKPCCHLRRDEKATGWWHGRRSQQHRSMGTSCQLQC</sequence>
<dbReference type="Proteomes" id="UP000694856">
    <property type="component" value="Chromosome 3"/>
</dbReference>
<name>A0A8B8S7R9_CAMFR</name>
<organism evidence="1 2">
    <name type="scientific">Camelus ferus</name>
    <name type="common">Wild bactrian camel</name>
    <name type="synonym">Camelus bactrianus ferus</name>
    <dbReference type="NCBI Taxonomy" id="419612"/>
    <lineage>
        <taxon>Eukaryota</taxon>
        <taxon>Metazoa</taxon>
        <taxon>Chordata</taxon>
        <taxon>Craniata</taxon>
        <taxon>Vertebrata</taxon>
        <taxon>Euteleostomi</taxon>
        <taxon>Mammalia</taxon>
        <taxon>Eutheria</taxon>
        <taxon>Laurasiatheria</taxon>
        <taxon>Artiodactyla</taxon>
        <taxon>Tylopoda</taxon>
        <taxon>Camelidae</taxon>
        <taxon>Camelus</taxon>
    </lineage>
</organism>
<accession>A0A8B8S7R9</accession>
<evidence type="ECO:0000313" key="1">
    <source>
        <dbReference type="Proteomes" id="UP000694856"/>
    </source>
</evidence>
<dbReference type="GeneID" id="106729774"/>
<dbReference type="AlphaFoldDB" id="A0A8B8S7R9"/>
<proteinExistence type="predicted"/>
<protein>
    <submittedName>
        <fullName evidence="2">Protein CEI</fullName>
    </submittedName>
</protein>
<dbReference type="RefSeq" id="XP_032325537.1">
    <property type="nucleotide sequence ID" value="XM_032469646.1"/>
</dbReference>